<feature type="region of interest" description="Disordered" evidence="1">
    <location>
        <begin position="1"/>
        <end position="304"/>
    </location>
</feature>
<gene>
    <name evidence="2" type="ORF">ACN42_g10520</name>
</gene>
<keyword evidence="3" id="KW-1185">Reference proteome</keyword>
<feature type="compositionally biased region" description="Pro residues" evidence="1">
    <location>
        <begin position="216"/>
        <end position="239"/>
    </location>
</feature>
<dbReference type="SUPFAM" id="SSF53098">
    <property type="entry name" value="Ribonuclease H-like"/>
    <property type="match status" value="2"/>
</dbReference>
<sequence length="543" mass="59000">MRPPPLAKDDMRSASRPPASRGKRGHTSGKEVQLTTLSPRDPDHTTGSPSSTETPVSNTEELVTNTSKTPPSLTEDTDSLNLSPTSQPELTLSPRQSVASLNKSKATLEESVTGLPNKGSNPSESETALKELPASHPGSPSITIESATALKELSASRPGSPPSPSESTPAFKKLPASHPGLASNPSESESSLDNRTIAPDESPSRLEKLEESEIPSTPPSTNPAPPPPNSRPSIAPPSPDQRVRASKPPPEPILGQAKHTPVQPNGRPGRKRKRASAADELAGQPESNKKKKRKKDNRVDKRQYKTSRELGHDFVGFITLVDDHRALDIANKILELPVPQNVSKRLIYFCDASIRCLCAAAGIVWPRSLASSEWEGKGVFYPLSIDSSPTVELFAIACTLELAIREIDQQRATISQNSRVDRGFFQQHSSLTRSHVHGMTKEVFVFTDDINALRRIDGGLPYYSNDDMASHVEAITRHSKTLNQLGVHVELHLSPGHRRVPGNEAADAIAKKAQNELFVGTTISWPDMDKIKDKPLPSEMPQW</sequence>
<comment type="caution">
    <text evidence="2">The sequence shown here is derived from an EMBL/GenBank/DDBJ whole genome shotgun (WGS) entry which is preliminary data.</text>
</comment>
<dbReference type="InterPro" id="IPR036397">
    <property type="entry name" value="RNaseH_sf"/>
</dbReference>
<proteinExistence type="predicted"/>
<evidence type="ECO:0000313" key="3">
    <source>
        <dbReference type="Proteomes" id="UP000055045"/>
    </source>
</evidence>
<organism evidence="2 3">
    <name type="scientific">Penicillium freii</name>
    <dbReference type="NCBI Taxonomy" id="48697"/>
    <lineage>
        <taxon>Eukaryota</taxon>
        <taxon>Fungi</taxon>
        <taxon>Dikarya</taxon>
        <taxon>Ascomycota</taxon>
        <taxon>Pezizomycotina</taxon>
        <taxon>Eurotiomycetes</taxon>
        <taxon>Eurotiomycetidae</taxon>
        <taxon>Eurotiales</taxon>
        <taxon>Aspergillaceae</taxon>
        <taxon>Penicillium</taxon>
    </lineage>
</organism>
<dbReference type="STRING" id="48697.A0A101M9W6"/>
<feature type="compositionally biased region" description="Polar residues" evidence="1">
    <location>
        <begin position="45"/>
        <end position="105"/>
    </location>
</feature>
<protein>
    <submittedName>
        <fullName evidence="2">Uncharacterized protein</fullName>
    </submittedName>
</protein>
<reference evidence="2 3" key="1">
    <citation type="submission" date="2015-10" db="EMBL/GenBank/DDBJ databases">
        <title>Genome sequencing of Penicillium freii.</title>
        <authorList>
            <person name="Nguyen H.D."/>
            <person name="Visagie C.M."/>
            <person name="Seifert K.A."/>
        </authorList>
    </citation>
    <scope>NUCLEOTIDE SEQUENCE [LARGE SCALE GENOMIC DNA]</scope>
    <source>
        <strain evidence="2 3">DAOM 242723</strain>
    </source>
</reference>
<evidence type="ECO:0000313" key="2">
    <source>
        <dbReference type="EMBL" id="KUM56687.1"/>
    </source>
</evidence>
<dbReference type="GO" id="GO:0003676">
    <property type="term" value="F:nucleic acid binding"/>
    <property type="evidence" value="ECO:0007669"/>
    <property type="project" value="InterPro"/>
</dbReference>
<dbReference type="AlphaFoldDB" id="A0A101M9W6"/>
<evidence type="ECO:0000256" key="1">
    <source>
        <dbReference type="SAM" id="MobiDB-lite"/>
    </source>
</evidence>
<accession>A0A101M9W6</accession>
<dbReference type="Proteomes" id="UP000055045">
    <property type="component" value="Unassembled WGS sequence"/>
</dbReference>
<feature type="compositionally biased region" description="Basic and acidic residues" evidence="1">
    <location>
        <begin position="202"/>
        <end position="211"/>
    </location>
</feature>
<feature type="compositionally biased region" description="Polar residues" evidence="1">
    <location>
        <begin position="183"/>
        <end position="194"/>
    </location>
</feature>
<name>A0A101M9W6_PENFR</name>
<dbReference type="Gene3D" id="3.30.420.10">
    <property type="entry name" value="Ribonuclease H-like superfamily/Ribonuclease H"/>
    <property type="match status" value="1"/>
</dbReference>
<dbReference type="InterPro" id="IPR012337">
    <property type="entry name" value="RNaseH-like_sf"/>
</dbReference>
<dbReference type="EMBL" id="LLXE01000448">
    <property type="protein sequence ID" value="KUM56687.1"/>
    <property type="molecule type" value="Genomic_DNA"/>
</dbReference>